<dbReference type="InterPro" id="IPR013149">
    <property type="entry name" value="ADH-like_C"/>
</dbReference>
<proteinExistence type="predicted"/>
<dbReference type="InterPro" id="IPR036291">
    <property type="entry name" value="NAD(P)-bd_dom_sf"/>
</dbReference>
<evidence type="ECO:0000313" key="3">
    <source>
        <dbReference type="Proteomes" id="UP000198960"/>
    </source>
</evidence>
<keyword evidence="3" id="KW-1185">Reference proteome</keyword>
<dbReference type="PANTHER" id="PTHR43677:SF4">
    <property type="entry name" value="QUINONE OXIDOREDUCTASE-LIKE PROTEIN 2"/>
    <property type="match status" value="1"/>
</dbReference>
<dbReference type="SMART" id="SM00829">
    <property type="entry name" value="PKS_ER"/>
    <property type="match status" value="1"/>
</dbReference>
<dbReference type="InterPro" id="IPR011032">
    <property type="entry name" value="GroES-like_sf"/>
</dbReference>
<dbReference type="Gene3D" id="3.90.180.10">
    <property type="entry name" value="Medium-chain alcohol dehydrogenases, catalytic domain"/>
    <property type="match status" value="1"/>
</dbReference>
<dbReference type="Gene3D" id="3.40.50.720">
    <property type="entry name" value="NAD(P)-binding Rossmann-like Domain"/>
    <property type="match status" value="1"/>
</dbReference>
<feature type="domain" description="Enoyl reductase (ER)" evidence="1">
    <location>
        <begin position="10"/>
        <end position="321"/>
    </location>
</feature>
<protein>
    <submittedName>
        <fullName evidence="2">NADPH:quinone reductase</fullName>
    </submittedName>
</protein>
<dbReference type="PANTHER" id="PTHR43677">
    <property type="entry name" value="SHORT-CHAIN DEHYDROGENASE/REDUCTASE"/>
    <property type="match status" value="1"/>
</dbReference>
<dbReference type="EMBL" id="FOEE01000001">
    <property type="protein sequence ID" value="SEO46049.1"/>
    <property type="molecule type" value="Genomic_DNA"/>
</dbReference>
<dbReference type="SUPFAM" id="SSF50129">
    <property type="entry name" value="GroES-like"/>
    <property type="match status" value="1"/>
</dbReference>
<dbReference type="GO" id="GO:0016491">
    <property type="term" value="F:oxidoreductase activity"/>
    <property type="evidence" value="ECO:0007669"/>
    <property type="project" value="InterPro"/>
</dbReference>
<dbReference type="InterPro" id="IPR020843">
    <property type="entry name" value="ER"/>
</dbReference>
<dbReference type="Pfam" id="PF00107">
    <property type="entry name" value="ADH_zinc_N"/>
    <property type="match status" value="1"/>
</dbReference>
<dbReference type="SUPFAM" id="SSF51735">
    <property type="entry name" value="NAD(P)-binding Rossmann-fold domains"/>
    <property type="match status" value="1"/>
</dbReference>
<dbReference type="AlphaFoldDB" id="A0A1H8PVN2"/>
<dbReference type="InterPro" id="IPR013154">
    <property type="entry name" value="ADH-like_N"/>
</dbReference>
<evidence type="ECO:0000313" key="2">
    <source>
        <dbReference type="EMBL" id="SEO46049.1"/>
    </source>
</evidence>
<accession>A0A1H8PVN2</accession>
<sequence length="323" mass="31943">MHAAVLPAPGATPAWAEHPDPAPAPGSTLIAVSAAAIVPLDLLCASGTSYFGVPACPYVPGTQGVGVVEESATLAPGTRVFFETAAGRAPVDGSLAQRCATPDAMVVPITADVGDVPAAALGMSAVAAWQALTARGRFRAGERVLVLGGGGAVGQVAIGAARVLGAARVVAVCRSPEARERAERAGADAVVPLTGDVDALAAAFGDALGGGADVVVDPVCGTAATAAAWVLAPGGRLVNLGGASGDTAQFSSAVLRGRSAEILGYTNVSLTPAERRAALDAVLGHAARGRLAVDAEHLPLSDVAAAWERQASGRAPRRLVLTP</sequence>
<dbReference type="InterPro" id="IPR051397">
    <property type="entry name" value="Zn-ADH-like_protein"/>
</dbReference>
<organism evidence="2 3">
    <name type="scientific">Trujillonella endophytica</name>
    <dbReference type="NCBI Taxonomy" id="673521"/>
    <lineage>
        <taxon>Bacteria</taxon>
        <taxon>Bacillati</taxon>
        <taxon>Actinomycetota</taxon>
        <taxon>Actinomycetes</taxon>
        <taxon>Geodermatophilales</taxon>
        <taxon>Geodermatophilaceae</taxon>
        <taxon>Trujillonella</taxon>
    </lineage>
</organism>
<gene>
    <name evidence="2" type="ORF">SAMN05660991_00413</name>
</gene>
<dbReference type="STRING" id="673521.SAMN05660991_00413"/>
<reference evidence="3" key="1">
    <citation type="submission" date="2016-10" db="EMBL/GenBank/DDBJ databases">
        <authorList>
            <person name="Varghese N."/>
            <person name="Submissions S."/>
        </authorList>
    </citation>
    <scope>NUCLEOTIDE SEQUENCE [LARGE SCALE GENOMIC DNA]</scope>
    <source>
        <strain evidence="3">DSM 45413</strain>
    </source>
</reference>
<name>A0A1H8PVN2_9ACTN</name>
<dbReference type="OrthoDB" id="4330785at2"/>
<evidence type="ECO:0000259" key="1">
    <source>
        <dbReference type="SMART" id="SM00829"/>
    </source>
</evidence>
<dbReference type="Pfam" id="PF08240">
    <property type="entry name" value="ADH_N"/>
    <property type="match status" value="1"/>
</dbReference>
<dbReference type="RefSeq" id="WP_091939574.1">
    <property type="nucleotide sequence ID" value="NZ_FOEE01000001.1"/>
</dbReference>
<dbReference type="Proteomes" id="UP000198960">
    <property type="component" value="Unassembled WGS sequence"/>
</dbReference>